<feature type="domain" description="Sialate O-acetylesterase" evidence="3">
    <location>
        <begin position="104"/>
        <end position="225"/>
    </location>
</feature>
<comment type="caution">
    <text evidence="4">The sequence shown here is derived from an EMBL/GenBank/DDBJ whole genome shotgun (WGS) entry which is preliminary data.</text>
</comment>
<dbReference type="Pfam" id="PF03629">
    <property type="entry name" value="SASA"/>
    <property type="match status" value="2"/>
</dbReference>
<dbReference type="InterPro" id="IPR036514">
    <property type="entry name" value="SGNH_hydro_sf"/>
</dbReference>
<name>A0ABS5JXY2_9BACT</name>
<sequence>MNRYKMGLRLVYMLLLAVVSLPSLAAVKLPRLVSNGMILQRDEPLKIWGWADPSEKVTVKFLDKTYKTKADKAGNWQLELAPALAGGPYTMKINEIELSDILVGDVWLSSGQSNMELPVRRVMDLYAEEINKVNNTNIRLYRSSTRKDEIMAQPDYPDGSWLSATPKNIGNFSAVSWFYANNLYQKYQVPIGIISTAIGGSPAESWLSKNKVEKYLADWTVKKAHSDSVRAKMKEEEPEKLAYNWSVEVNKNDPGIGRWSKDDVDVTDWNQISLPGYWTDKGVELRNGSIWFCKEFNVADSVAVKEAILRLGCIIDSDSTFVNGIFVGNITYRYPPRIYNLPKGVLKAGRNKLMVRVFCQGGRGGFVEEKPYEVRVGSQVIDLTGDWKYHIGAKLNPPFGPSGLSFMPGGLFNSLISPALNYKIKGVIWFQGESNTGRGKEYEELFKSMIQDWRSQFDHPELPFLYAQLANLGVPQKQTVNSGWAEVRDAQRRTLELSNTGMAVTFDIGEWNDIHPLNKKEVARRLFLEAQRVAYNNSTIVSSGPLYESMKTEDGSIILTFKSVGQGLYANSLLEGFQIAGEDGGFVWANAVVMSRNTVKVWSPKISDPKIVRYAWEDNPEGANLKNKEELPASPFSTEIKNN</sequence>
<gene>
    <name evidence="4" type="ORF">KEM10_15320</name>
</gene>
<evidence type="ECO:0000313" key="5">
    <source>
        <dbReference type="Proteomes" id="UP000708576"/>
    </source>
</evidence>
<dbReference type="PANTHER" id="PTHR22901:SF0">
    <property type="entry name" value="SIALATE O-ACETYLESTERASE"/>
    <property type="match status" value="1"/>
</dbReference>
<reference evidence="4 5" key="1">
    <citation type="journal article" date="2015" name="Int. J. Syst. Evol. Microbiol.">
        <title>Carboxylicivirga linearis sp. nov., isolated from a sea cucumber culture pond.</title>
        <authorList>
            <person name="Wang F.Q."/>
            <person name="Zhou Y.X."/>
            <person name="Lin X.Z."/>
            <person name="Chen G.J."/>
            <person name="Du Z.J."/>
        </authorList>
    </citation>
    <scope>NUCLEOTIDE SEQUENCE [LARGE SCALE GENOMIC DNA]</scope>
    <source>
        <strain evidence="4 5">FB218</strain>
    </source>
</reference>
<dbReference type="InterPro" id="IPR008979">
    <property type="entry name" value="Galactose-bd-like_sf"/>
</dbReference>
<dbReference type="Proteomes" id="UP000708576">
    <property type="component" value="Unassembled WGS sequence"/>
</dbReference>
<evidence type="ECO:0000256" key="2">
    <source>
        <dbReference type="SAM" id="MobiDB-lite"/>
    </source>
</evidence>
<evidence type="ECO:0000256" key="1">
    <source>
        <dbReference type="ARBA" id="ARBA00022801"/>
    </source>
</evidence>
<dbReference type="InterPro" id="IPR005181">
    <property type="entry name" value="SASA"/>
</dbReference>
<dbReference type="EMBL" id="JAGUCO010000013">
    <property type="protein sequence ID" value="MBS2099665.1"/>
    <property type="molecule type" value="Genomic_DNA"/>
</dbReference>
<dbReference type="PANTHER" id="PTHR22901">
    <property type="entry name" value="SIALATE O-ACETYLESTERASE"/>
    <property type="match status" value="1"/>
</dbReference>
<evidence type="ECO:0000313" key="4">
    <source>
        <dbReference type="EMBL" id="MBS2099665.1"/>
    </source>
</evidence>
<dbReference type="Gene3D" id="3.40.50.1110">
    <property type="entry name" value="SGNH hydrolase"/>
    <property type="match status" value="1"/>
</dbReference>
<protein>
    <recommendedName>
        <fullName evidence="3">Sialate O-acetylesterase domain-containing protein</fullName>
    </recommendedName>
</protein>
<feature type="domain" description="Sialate O-acetylesterase" evidence="3">
    <location>
        <begin position="419"/>
        <end position="513"/>
    </location>
</feature>
<proteinExistence type="predicted"/>
<dbReference type="SUPFAM" id="SSF52266">
    <property type="entry name" value="SGNH hydrolase"/>
    <property type="match status" value="1"/>
</dbReference>
<organism evidence="4 5">
    <name type="scientific">Carboxylicivirga linearis</name>
    <dbReference type="NCBI Taxonomy" id="1628157"/>
    <lineage>
        <taxon>Bacteria</taxon>
        <taxon>Pseudomonadati</taxon>
        <taxon>Bacteroidota</taxon>
        <taxon>Bacteroidia</taxon>
        <taxon>Marinilabiliales</taxon>
        <taxon>Marinilabiliaceae</taxon>
        <taxon>Carboxylicivirga</taxon>
    </lineage>
</organism>
<evidence type="ECO:0000259" key="3">
    <source>
        <dbReference type="Pfam" id="PF03629"/>
    </source>
</evidence>
<dbReference type="InterPro" id="IPR039329">
    <property type="entry name" value="SIAE"/>
</dbReference>
<keyword evidence="1" id="KW-0378">Hydrolase</keyword>
<accession>A0ABS5JXY2</accession>
<keyword evidence="5" id="KW-1185">Reference proteome</keyword>
<feature type="region of interest" description="Disordered" evidence="2">
    <location>
        <begin position="623"/>
        <end position="643"/>
    </location>
</feature>
<dbReference type="Gene3D" id="2.60.120.260">
    <property type="entry name" value="Galactose-binding domain-like"/>
    <property type="match status" value="1"/>
</dbReference>
<dbReference type="SUPFAM" id="SSF49785">
    <property type="entry name" value="Galactose-binding domain-like"/>
    <property type="match status" value="1"/>
</dbReference>
<dbReference type="RefSeq" id="WP_212216905.1">
    <property type="nucleotide sequence ID" value="NZ_JAGUCO010000013.1"/>
</dbReference>